<name>A0AA35VGI7_LACSI</name>
<dbReference type="GO" id="GO:0008017">
    <property type="term" value="F:microtubule binding"/>
    <property type="evidence" value="ECO:0007669"/>
    <property type="project" value="InterPro"/>
</dbReference>
<dbReference type="GO" id="GO:0051211">
    <property type="term" value="P:anisotropic cell growth"/>
    <property type="evidence" value="ECO:0007669"/>
    <property type="project" value="InterPro"/>
</dbReference>
<dbReference type="AlphaFoldDB" id="A0AA35VGI7"/>
<accession>A0AA35VGI7</accession>
<sequence length="217" mass="25108">MQSRLKQWMIHLWFQNLHQHLSHHPPSVFIDQLETVHNMNKSGSTNVGVSMAVFDFDYMCPLHGFGKHAPTFPTETNNKEKDQSPYKEGLRSSTRRDPIDKSSFRFPKTQSEKAHVEDFQDSQELSLTCHLSLKLLVGLLIKLFLHLHILRQVLKNLNKSNHLMIYGLPYQRYLYSHKLKNETLARSADAIVAYRALVNLLEDQPSEEMKVVAICAL</sequence>
<proteinExistence type="predicted"/>
<dbReference type="GO" id="GO:0010330">
    <property type="term" value="C:cellulose synthase complex"/>
    <property type="evidence" value="ECO:0007669"/>
    <property type="project" value="InterPro"/>
</dbReference>
<dbReference type="GO" id="GO:2001006">
    <property type="term" value="P:regulation of cellulose biosynthetic process"/>
    <property type="evidence" value="ECO:0007669"/>
    <property type="project" value="InterPro"/>
</dbReference>
<evidence type="ECO:0000256" key="1">
    <source>
        <dbReference type="SAM" id="MobiDB-lite"/>
    </source>
</evidence>
<dbReference type="EMBL" id="OX465077">
    <property type="protein sequence ID" value="CAI9268478.1"/>
    <property type="molecule type" value="Genomic_DNA"/>
</dbReference>
<dbReference type="PANTHER" id="PTHR46369:SF2">
    <property type="entry name" value="PROTEIN CELLULOSE SYNTHASE INTERACTIVE 1"/>
    <property type="match status" value="1"/>
</dbReference>
<gene>
    <name evidence="2" type="ORF">LSALG_LOCUS8903</name>
</gene>
<dbReference type="InterPro" id="IPR044297">
    <property type="entry name" value="CSI1/2/3"/>
</dbReference>
<dbReference type="Proteomes" id="UP001177003">
    <property type="component" value="Chromosome 1"/>
</dbReference>
<keyword evidence="3" id="KW-1185">Reference proteome</keyword>
<dbReference type="PANTHER" id="PTHR46369">
    <property type="entry name" value="PROTEIN CELLULOSE SYNTHASE INTERACTIVE 1"/>
    <property type="match status" value="1"/>
</dbReference>
<evidence type="ECO:0000313" key="2">
    <source>
        <dbReference type="EMBL" id="CAI9268478.1"/>
    </source>
</evidence>
<protein>
    <submittedName>
        <fullName evidence="2">Uncharacterized protein</fullName>
    </submittedName>
</protein>
<organism evidence="2 3">
    <name type="scientific">Lactuca saligna</name>
    <name type="common">Willowleaf lettuce</name>
    <dbReference type="NCBI Taxonomy" id="75948"/>
    <lineage>
        <taxon>Eukaryota</taxon>
        <taxon>Viridiplantae</taxon>
        <taxon>Streptophyta</taxon>
        <taxon>Embryophyta</taxon>
        <taxon>Tracheophyta</taxon>
        <taxon>Spermatophyta</taxon>
        <taxon>Magnoliopsida</taxon>
        <taxon>eudicotyledons</taxon>
        <taxon>Gunneridae</taxon>
        <taxon>Pentapetalae</taxon>
        <taxon>asterids</taxon>
        <taxon>campanulids</taxon>
        <taxon>Asterales</taxon>
        <taxon>Asteraceae</taxon>
        <taxon>Cichorioideae</taxon>
        <taxon>Cichorieae</taxon>
        <taxon>Lactucinae</taxon>
        <taxon>Lactuca</taxon>
    </lineage>
</organism>
<reference evidence="2" key="1">
    <citation type="submission" date="2023-04" db="EMBL/GenBank/DDBJ databases">
        <authorList>
            <person name="Vijverberg K."/>
            <person name="Xiong W."/>
            <person name="Schranz E."/>
        </authorList>
    </citation>
    <scope>NUCLEOTIDE SEQUENCE</scope>
</reference>
<evidence type="ECO:0000313" key="3">
    <source>
        <dbReference type="Proteomes" id="UP001177003"/>
    </source>
</evidence>
<feature type="compositionally biased region" description="Basic and acidic residues" evidence="1">
    <location>
        <begin position="77"/>
        <end position="103"/>
    </location>
</feature>
<feature type="region of interest" description="Disordered" evidence="1">
    <location>
        <begin position="70"/>
        <end position="109"/>
    </location>
</feature>